<reference evidence="3 4" key="1">
    <citation type="submission" date="2019-04" db="EMBL/GenBank/DDBJ databases">
        <title>The sequence and de novo assembly of Takifugu bimaculatus genome using PacBio and Hi-C technologies.</title>
        <authorList>
            <person name="Xu P."/>
            <person name="Liu B."/>
            <person name="Zhou Z."/>
        </authorList>
    </citation>
    <scope>NUCLEOTIDE SEQUENCE [LARGE SCALE GENOMIC DNA]</scope>
    <source>
        <strain evidence="3">TB-2018</strain>
        <tissue evidence="3">Muscle</tissue>
    </source>
</reference>
<dbReference type="PANTHER" id="PTHR13742:SF17">
    <property type="entry name" value="RE32990P-RELATED"/>
    <property type="match status" value="1"/>
</dbReference>
<dbReference type="GO" id="GO:0030154">
    <property type="term" value="P:cell differentiation"/>
    <property type="evidence" value="ECO:0007669"/>
    <property type="project" value="TreeGrafter"/>
</dbReference>
<evidence type="ECO:0000313" key="3">
    <source>
        <dbReference type="EMBL" id="TNM90717.1"/>
    </source>
</evidence>
<keyword evidence="4" id="KW-1185">Reference proteome</keyword>
<feature type="compositionally biased region" description="Polar residues" evidence="1">
    <location>
        <begin position="195"/>
        <end position="211"/>
    </location>
</feature>
<sequence length="354" mass="40709">MASQAPGHPERRDIKLSERLEAFLRQIVESLAWTSNSPLWEELQTNEGRLPPCQQVMPSTLLEEPQQNYVYPEVNMVLVDHSYSIQRNPSSSLQLFTCKVYTLMGEHLRELCRALQLSDELRGKIWTCFEHSLVHCTDLMVDRHLHQLLLCSIYIIAKVSSVEILFKNITSCYSSCLAADMNVWKNVLISRGDGENQSHGNHSLTPTTPSSHHPGKELRGNLIGFYNQVYLARMSPFAMQFKPIAGMETPVSSPYPRQRKKASHRQRLSSKYSIYISPYNRATPSPGSPIFSYTTNSSSRERLKELNNLLRRYTQPREEDEDEPLVRRPRWGGRSLHQQQLRDVENDRLAAAQK</sequence>
<dbReference type="EMBL" id="SWLE01000016">
    <property type="protein sequence ID" value="TNM90717.1"/>
    <property type="molecule type" value="Genomic_DNA"/>
</dbReference>
<dbReference type="InterPro" id="IPR036915">
    <property type="entry name" value="Cyclin-like_sf"/>
</dbReference>
<feature type="region of interest" description="Disordered" evidence="1">
    <location>
        <begin position="313"/>
        <end position="354"/>
    </location>
</feature>
<feature type="compositionally biased region" description="Basic residues" evidence="1">
    <location>
        <begin position="257"/>
        <end position="268"/>
    </location>
</feature>
<feature type="region of interest" description="Disordered" evidence="1">
    <location>
        <begin position="195"/>
        <end position="214"/>
    </location>
</feature>
<dbReference type="InterPro" id="IPR013763">
    <property type="entry name" value="Cyclin-like_dom"/>
</dbReference>
<dbReference type="GO" id="GO:0005667">
    <property type="term" value="C:transcription regulator complex"/>
    <property type="evidence" value="ECO:0007669"/>
    <property type="project" value="TreeGrafter"/>
</dbReference>
<dbReference type="InterPro" id="IPR028309">
    <property type="entry name" value="RB_fam"/>
</dbReference>
<evidence type="ECO:0000256" key="1">
    <source>
        <dbReference type="SAM" id="MobiDB-lite"/>
    </source>
</evidence>
<dbReference type="GO" id="GO:2000134">
    <property type="term" value="P:negative regulation of G1/S transition of mitotic cell cycle"/>
    <property type="evidence" value="ECO:0007669"/>
    <property type="project" value="TreeGrafter"/>
</dbReference>
<dbReference type="GO" id="GO:0006357">
    <property type="term" value="P:regulation of transcription by RNA polymerase II"/>
    <property type="evidence" value="ECO:0007669"/>
    <property type="project" value="InterPro"/>
</dbReference>
<dbReference type="Proteomes" id="UP000516260">
    <property type="component" value="Chromosome 3"/>
</dbReference>
<protein>
    <recommendedName>
        <fullName evidence="2">Cyclin-like domain-containing protein</fullName>
    </recommendedName>
</protein>
<proteinExistence type="predicted"/>
<organism evidence="3 4">
    <name type="scientific">Takifugu bimaculatus</name>
    <dbReference type="NCBI Taxonomy" id="433685"/>
    <lineage>
        <taxon>Eukaryota</taxon>
        <taxon>Metazoa</taxon>
        <taxon>Chordata</taxon>
        <taxon>Craniata</taxon>
        <taxon>Vertebrata</taxon>
        <taxon>Euteleostomi</taxon>
        <taxon>Actinopterygii</taxon>
        <taxon>Neopterygii</taxon>
        <taxon>Teleostei</taxon>
        <taxon>Neoteleostei</taxon>
        <taxon>Acanthomorphata</taxon>
        <taxon>Eupercaria</taxon>
        <taxon>Tetraodontiformes</taxon>
        <taxon>Tetradontoidea</taxon>
        <taxon>Tetraodontidae</taxon>
        <taxon>Takifugu</taxon>
    </lineage>
</organism>
<dbReference type="GO" id="GO:0000785">
    <property type="term" value="C:chromatin"/>
    <property type="evidence" value="ECO:0007669"/>
    <property type="project" value="TreeGrafter"/>
</dbReference>
<evidence type="ECO:0000259" key="2">
    <source>
        <dbReference type="SMART" id="SM00385"/>
    </source>
</evidence>
<comment type="caution">
    <text evidence="3">The sequence shown here is derived from an EMBL/GenBank/DDBJ whole genome shotgun (WGS) entry which is preliminary data.</text>
</comment>
<dbReference type="SUPFAM" id="SSF47954">
    <property type="entry name" value="Cyclin-like"/>
    <property type="match status" value="1"/>
</dbReference>
<dbReference type="Gene3D" id="1.10.472.10">
    <property type="entry name" value="Cyclin-like"/>
    <property type="match status" value="1"/>
</dbReference>
<dbReference type="PANTHER" id="PTHR13742">
    <property type="entry name" value="RETINOBLASTOMA-ASSOCIATED PROTEIN RB -RELATED"/>
    <property type="match status" value="1"/>
</dbReference>
<accession>A0A4Z2BG42</accession>
<feature type="domain" description="Cyclin-like" evidence="2">
    <location>
        <begin position="106"/>
        <end position="190"/>
    </location>
</feature>
<gene>
    <name evidence="3" type="ORF">fugu_003006</name>
</gene>
<evidence type="ECO:0000313" key="4">
    <source>
        <dbReference type="Proteomes" id="UP000516260"/>
    </source>
</evidence>
<dbReference type="GO" id="GO:0000977">
    <property type="term" value="F:RNA polymerase II transcription regulatory region sequence-specific DNA binding"/>
    <property type="evidence" value="ECO:0007669"/>
    <property type="project" value="TreeGrafter"/>
</dbReference>
<dbReference type="InterPro" id="IPR002719">
    <property type="entry name" value="RB_B"/>
</dbReference>
<dbReference type="AlphaFoldDB" id="A0A4Z2BG42"/>
<dbReference type="Pfam" id="PF01857">
    <property type="entry name" value="RB_B"/>
    <property type="match status" value="1"/>
</dbReference>
<name>A0A4Z2BG42_9TELE</name>
<dbReference type="SMART" id="SM00385">
    <property type="entry name" value="CYCLIN"/>
    <property type="match status" value="1"/>
</dbReference>
<feature type="region of interest" description="Disordered" evidence="1">
    <location>
        <begin position="248"/>
        <end position="268"/>
    </location>
</feature>
<dbReference type="GO" id="GO:0005634">
    <property type="term" value="C:nucleus"/>
    <property type="evidence" value="ECO:0007669"/>
    <property type="project" value="InterPro"/>
</dbReference>